<evidence type="ECO:0000256" key="2">
    <source>
        <dbReference type="ARBA" id="ARBA00022448"/>
    </source>
</evidence>
<evidence type="ECO:0000256" key="1">
    <source>
        <dbReference type="ARBA" id="ARBA00004429"/>
    </source>
</evidence>
<evidence type="ECO:0000256" key="3">
    <source>
        <dbReference type="ARBA" id="ARBA00022475"/>
    </source>
</evidence>
<dbReference type="SUPFAM" id="SSF82693">
    <property type="entry name" value="Multidrug efflux transporter AcrB pore domain, PN1, PN2, PC1 and PC2 subdomains"/>
    <property type="match status" value="3"/>
</dbReference>
<evidence type="ECO:0000313" key="9">
    <source>
        <dbReference type="EMBL" id="RAI76471.1"/>
    </source>
</evidence>
<dbReference type="InterPro" id="IPR001036">
    <property type="entry name" value="Acrflvin-R"/>
</dbReference>
<comment type="subcellular location">
    <subcellularLocation>
        <location evidence="1">Cell inner membrane</location>
        <topology evidence="1">Multi-pass membrane protein</topology>
    </subcellularLocation>
</comment>
<dbReference type="Gene3D" id="3.30.70.1440">
    <property type="entry name" value="Multidrug efflux transporter AcrB pore domain"/>
    <property type="match status" value="1"/>
</dbReference>
<dbReference type="Gene3D" id="1.20.1640.10">
    <property type="entry name" value="Multidrug efflux transporter AcrB transmembrane domain"/>
    <property type="match status" value="2"/>
</dbReference>
<feature type="transmembrane region" description="Helical" evidence="8">
    <location>
        <begin position="882"/>
        <end position="902"/>
    </location>
</feature>
<dbReference type="GO" id="GO:0042910">
    <property type="term" value="F:xenobiotic transmembrane transporter activity"/>
    <property type="evidence" value="ECO:0007669"/>
    <property type="project" value="TreeGrafter"/>
</dbReference>
<dbReference type="OrthoDB" id="9758234at2"/>
<feature type="transmembrane region" description="Helical" evidence="8">
    <location>
        <begin position="464"/>
        <end position="491"/>
    </location>
</feature>
<evidence type="ECO:0000256" key="8">
    <source>
        <dbReference type="SAM" id="Phobius"/>
    </source>
</evidence>
<keyword evidence="6 8" id="KW-1133">Transmembrane helix</keyword>
<feature type="transmembrane region" description="Helical" evidence="8">
    <location>
        <begin position="387"/>
        <end position="411"/>
    </location>
</feature>
<evidence type="ECO:0000256" key="5">
    <source>
        <dbReference type="ARBA" id="ARBA00022692"/>
    </source>
</evidence>
<dbReference type="SUPFAM" id="SSF82866">
    <property type="entry name" value="Multidrug efflux transporter AcrB transmembrane domain"/>
    <property type="match status" value="2"/>
</dbReference>
<protein>
    <submittedName>
        <fullName evidence="9">AcrB/AcrD/AcrF family protein</fullName>
    </submittedName>
</protein>
<organism evidence="9 10">
    <name type="scientific">Spirosoma telluris</name>
    <dbReference type="NCBI Taxonomy" id="2183553"/>
    <lineage>
        <taxon>Bacteria</taxon>
        <taxon>Pseudomonadati</taxon>
        <taxon>Bacteroidota</taxon>
        <taxon>Cytophagia</taxon>
        <taxon>Cytophagales</taxon>
        <taxon>Cytophagaceae</taxon>
        <taxon>Spirosoma</taxon>
    </lineage>
</organism>
<evidence type="ECO:0000313" key="10">
    <source>
        <dbReference type="Proteomes" id="UP000249016"/>
    </source>
</evidence>
<feature type="transmembrane region" description="Helical" evidence="8">
    <location>
        <begin position="432"/>
        <end position="452"/>
    </location>
</feature>
<dbReference type="InterPro" id="IPR027463">
    <property type="entry name" value="AcrB_DN_DC_subdom"/>
</dbReference>
<reference evidence="9 10" key="1">
    <citation type="submission" date="2018-06" db="EMBL/GenBank/DDBJ databases">
        <title>Spirosoma sp. HMF3257 Genome sequencing and assembly.</title>
        <authorList>
            <person name="Kang H."/>
            <person name="Cha I."/>
            <person name="Kim H."/>
            <person name="Kang J."/>
            <person name="Joh K."/>
        </authorList>
    </citation>
    <scope>NUCLEOTIDE SEQUENCE [LARGE SCALE GENOMIC DNA]</scope>
    <source>
        <strain evidence="9 10">HMF3257</strain>
    </source>
</reference>
<dbReference type="RefSeq" id="WP_111346145.1">
    <property type="nucleotide sequence ID" value="NZ_QLII01000001.1"/>
</dbReference>
<feature type="transmembrane region" description="Helical" evidence="8">
    <location>
        <begin position="954"/>
        <end position="973"/>
    </location>
</feature>
<dbReference type="Proteomes" id="UP000249016">
    <property type="component" value="Unassembled WGS sequence"/>
</dbReference>
<gene>
    <name evidence="9" type="ORF">HMF3257_24080</name>
</gene>
<keyword evidence="10" id="KW-1185">Reference proteome</keyword>
<feature type="transmembrane region" description="Helical" evidence="8">
    <location>
        <begin position="856"/>
        <end position="875"/>
    </location>
</feature>
<keyword evidence="3" id="KW-1003">Cell membrane</keyword>
<dbReference type="EMBL" id="QLII01000001">
    <property type="protein sequence ID" value="RAI76471.1"/>
    <property type="molecule type" value="Genomic_DNA"/>
</dbReference>
<evidence type="ECO:0000256" key="7">
    <source>
        <dbReference type="ARBA" id="ARBA00023136"/>
    </source>
</evidence>
<feature type="transmembrane region" description="Helical" evidence="8">
    <location>
        <begin position="527"/>
        <end position="544"/>
    </location>
</feature>
<dbReference type="PRINTS" id="PR00702">
    <property type="entry name" value="ACRIFLAVINRP"/>
</dbReference>
<keyword evidence="2" id="KW-0813">Transport</keyword>
<dbReference type="GO" id="GO:0005886">
    <property type="term" value="C:plasma membrane"/>
    <property type="evidence" value="ECO:0007669"/>
    <property type="project" value="UniProtKB-SubCell"/>
</dbReference>
<dbReference type="Pfam" id="PF00873">
    <property type="entry name" value="ACR_tran"/>
    <property type="match status" value="1"/>
</dbReference>
<name>A0A327NM14_9BACT</name>
<dbReference type="SUPFAM" id="SSF82714">
    <property type="entry name" value="Multidrug efflux transporter AcrB TolC docking domain, DN and DC subdomains"/>
    <property type="match status" value="2"/>
</dbReference>
<dbReference type="PANTHER" id="PTHR32063:SF28">
    <property type="entry name" value="BLR2861 PROTEIN"/>
    <property type="match status" value="1"/>
</dbReference>
<feature type="transmembrane region" description="Helical" evidence="8">
    <location>
        <begin position="12"/>
        <end position="34"/>
    </location>
</feature>
<feature type="transmembrane region" description="Helical" evidence="8">
    <location>
        <begin position="908"/>
        <end position="933"/>
    </location>
</feature>
<dbReference type="Gene3D" id="3.30.70.1320">
    <property type="entry name" value="Multidrug efflux transporter AcrB pore domain like"/>
    <property type="match status" value="1"/>
</dbReference>
<feature type="transmembrane region" description="Helical" evidence="8">
    <location>
        <begin position="338"/>
        <end position="354"/>
    </location>
</feature>
<dbReference type="Gene3D" id="3.30.2090.10">
    <property type="entry name" value="Multidrug efflux transporter AcrB TolC docking domain, DN and DC subdomains"/>
    <property type="match status" value="2"/>
</dbReference>
<sequence>MSLSGISIQRPVLAGVLSVLIILFGFVGLTYLGIREYPVTDSPIVTVTTTYPGASPDVIAYQITKPLEEAIGEANGIRTISSVSREAASVVTIEFNLDADLEAAANDVRDKVTKARRLLPGDVDPPIVEKANSGDIVIFMAVESKTRSILEVSNIASTVIKERMQTIPGVKRVGIAGEKKYAMRLRIDPAKLAAYQLTPSDIEQALRKENVDLPSGRIEGDRNELTVRTLGRLTKEDDFNNMIVKQEGSSIIRFKDIGYAELGAENERTAILNSLKGNSPTIGVFVEPQRGANAVAIADEFYRRLKELRKEIPADYQLTIGKDFTEPIRDSISEVEETLFVAFGLVILILFLFLRDWRSTIIPVVAIPVSIVSAFFIMYVAGYSINILTLLALVLAIGLVVDDAIVVLENIYAKVEEGMSPLQAAFKGSSEIYFAVISTTITLAAVFLPILFLPGITGKLFQEFAVVVAGSVIVSAFVALTLSPMMSAYLLKRHTKPNWLYRTTEPYFVALNRGYEKSLGWFLRYRWVAFPTLISTFGLIYFIGRQLPSELAPLEDRAQISLAVIAPEGSSYEYTEKYMNEIAKFSVDSTQGLFQTYSILALTFGPPAPVNVAIQNTFLTKADQRATTQAAVFATYSRNAQNFRGVMVFPVQPPTIGSRFGQSQPVQFVLQGTNLAAITDVLPKFMDEARKSPILRFADSDLKVNKPELVLQINRDKAAELGISVAEIARGLQLALSGQRYGYFIFNDRQYEVIGQLQRQDRDTPYDLKSMYVRTRTGDVVSLDNLVSFKESISPAAIYRYDQAISATVSAGLVPGKTIGDGVAEMNRIARKVLPPTIKTSLAGESRDFAESSSSLLYAFVFALILIYLILAAQFESLIDPFIILLTVPMAMTGALLSLWIFDQTLNIFSQIGIITLIGLITKNGILIVEFANQSKEAGLSPLEAAKVAAVSRFRPILMTSLAMIFGTIPIALAENSRNSLGTVIVGGLLFAGLLTLYIIPAVYSYFSRAPKHKEEEVSALEPIIDHAEVG</sequence>
<comment type="caution">
    <text evidence="9">The sequence shown here is derived from an EMBL/GenBank/DDBJ whole genome shotgun (WGS) entry which is preliminary data.</text>
</comment>
<evidence type="ECO:0000256" key="4">
    <source>
        <dbReference type="ARBA" id="ARBA00022519"/>
    </source>
</evidence>
<dbReference type="PANTHER" id="PTHR32063">
    <property type="match status" value="1"/>
</dbReference>
<accession>A0A327NM14</accession>
<feature type="transmembrane region" description="Helical" evidence="8">
    <location>
        <begin position="985"/>
        <end position="1007"/>
    </location>
</feature>
<proteinExistence type="predicted"/>
<dbReference type="AlphaFoldDB" id="A0A327NM14"/>
<evidence type="ECO:0000256" key="6">
    <source>
        <dbReference type="ARBA" id="ARBA00022989"/>
    </source>
</evidence>
<keyword evidence="4" id="KW-0997">Cell inner membrane</keyword>
<dbReference type="Gene3D" id="3.30.70.1430">
    <property type="entry name" value="Multidrug efflux transporter AcrB pore domain"/>
    <property type="match status" value="2"/>
</dbReference>
<dbReference type="FunFam" id="1.20.1640.10:FF:000001">
    <property type="entry name" value="Efflux pump membrane transporter"/>
    <property type="match status" value="1"/>
</dbReference>
<keyword evidence="5 8" id="KW-0812">Transmembrane</keyword>
<keyword evidence="7 8" id="KW-0472">Membrane</keyword>
<feature type="transmembrane region" description="Helical" evidence="8">
    <location>
        <begin position="361"/>
        <end position="381"/>
    </location>
</feature>